<dbReference type="Proteomes" id="UP000013962">
    <property type="component" value="Chromosome"/>
</dbReference>
<feature type="transmembrane region" description="Helical" evidence="1">
    <location>
        <begin position="205"/>
        <end position="228"/>
    </location>
</feature>
<sequence>MKKREEIRKYVLFFHRKIKKNKLILLKIVFFLSLFFYFLGIGLFLEINFKNWLENNGEKIADLNIFVKNLDKVLWIFWTLSIIFFLFALFFILKGGRIFKKNNFSFSGLSLHFEPENVRKNFLISNNFWREFQEFNYKNTEKVAGFDLLSIIPLGLFIGSNKKQIFNFLVRKCSIKDGKPYANDFRLREYKVNYFEEIKSMNKNLAIMSFLGWSFFALFFILITLSIIEELFYTFASNWLKTDLVSKIFIDKNLGLTVFIILEATFFTFMIVLNFKIFREYFESYYKILTIGLADFEEIENFENDDDFKNTLYICLKKKNKFTRPNDLNFGFIEDID</sequence>
<dbReference type="EMBL" id="CP003131">
    <property type="protein sequence ID" value="AGM22291.1"/>
    <property type="molecule type" value="Genomic_DNA"/>
</dbReference>
<keyword evidence="1" id="KW-0812">Transmembrane</keyword>
<feature type="transmembrane region" description="Helical" evidence="1">
    <location>
        <begin position="24"/>
        <end position="45"/>
    </location>
</feature>
<protein>
    <submittedName>
        <fullName evidence="2">Uncharacterized protein</fullName>
    </submittedName>
</protein>
<name>A0ABM5NPR0_MESH1</name>
<evidence type="ECO:0000313" key="3">
    <source>
        <dbReference type="Proteomes" id="UP000013962"/>
    </source>
</evidence>
<organism evidence="2 3">
    <name type="scientific">Mesomycoplasma hyopneumoniae 168-L</name>
    <dbReference type="NCBI Taxonomy" id="1116211"/>
    <lineage>
        <taxon>Bacteria</taxon>
        <taxon>Bacillati</taxon>
        <taxon>Mycoplasmatota</taxon>
        <taxon>Mycoplasmoidales</taxon>
        <taxon>Metamycoplasmataceae</taxon>
        <taxon>Mesomycoplasma</taxon>
    </lineage>
</organism>
<keyword evidence="3" id="KW-1185">Reference proteome</keyword>
<keyword evidence="1" id="KW-0472">Membrane</keyword>
<evidence type="ECO:0000256" key="1">
    <source>
        <dbReference type="SAM" id="Phobius"/>
    </source>
</evidence>
<accession>A0ABM5NPR0</accession>
<feature type="transmembrane region" description="Helical" evidence="1">
    <location>
        <begin position="73"/>
        <end position="93"/>
    </location>
</feature>
<proteinExistence type="predicted"/>
<reference evidence="2 3" key="1">
    <citation type="journal article" date="2013" name="BMC Genomics">
        <title>Comparative genomic analyses of Mycoplasma hyopneumoniae pathogenic 168 strain and its high-passaged attenuated strain.</title>
        <authorList>
            <person name="Liu W."/>
            <person name="Xiao S."/>
            <person name="Li M."/>
            <person name="Guo S."/>
            <person name="Li S."/>
            <person name="Luo R."/>
            <person name="Feng Z."/>
            <person name="Li B."/>
            <person name="Zhou Z."/>
            <person name="Shao G."/>
            <person name="Chen H."/>
            <person name="Fang L."/>
        </authorList>
    </citation>
    <scope>NUCLEOTIDE SEQUENCE [LARGE SCALE GENOMIC DNA]</scope>
    <source>
        <strain evidence="2 3">168-L</strain>
    </source>
</reference>
<evidence type="ECO:0000313" key="2">
    <source>
        <dbReference type="EMBL" id="AGM22291.1"/>
    </source>
</evidence>
<gene>
    <name evidence="2" type="ORF">MHP168L_518</name>
</gene>
<dbReference type="RefSeq" id="WP_014579922.1">
    <property type="nucleotide sequence ID" value="NC_021283.1"/>
</dbReference>
<keyword evidence="1" id="KW-1133">Transmembrane helix</keyword>
<feature type="transmembrane region" description="Helical" evidence="1">
    <location>
        <begin position="254"/>
        <end position="275"/>
    </location>
</feature>